<protein>
    <recommendedName>
        <fullName evidence="3">Aminotransferase-like plant mobile domain-containing protein</fullName>
    </recommendedName>
</protein>
<keyword evidence="2" id="KW-1185">Reference proteome</keyword>
<sequence>MITGLRFRGYRIQSDSDFTIERALDLLGKPGAKRDGKINLNSIKPKPEEVSADPATDDEKEKIFRRLFLYVVGSCFFNNNRSVISHHFVKFLERINKVGSYDWGSITFATFLAGMRRKVTGEIGALTGFWQFLPVHFLSALYFL</sequence>
<dbReference type="Proteomes" id="UP000077755">
    <property type="component" value="Chromosome 4"/>
</dbReference>
<organism evidence="1 2">
    <name type="scientific">Daucus carota subsp. sativus</name>
    <name type="common">Carrot</name>
    <dbReference type="NCBI Taxonomy" id="79200"/>
    <lineage>
        <taxon>Eukaryota</taxon>
        <taxon>Viridiplantae</taxon>
        <taxon>Streptophyta</taxon>
        <taxon>Embryophyta</taxon>
        <taxon>Tracheophyta</taxon>
        <taxon>Spermatophyta</taxon>
        <taxon>Magnoliopsida</taxon>
        <taxon>eudicotyledons</taxon>
        <taxon>Gunneridae</taxon>
        <taxon>Pentapetalae</taxon>
        <taxon>asterids</taxon>
        <taxon>campanulids</taxon>
        <taxon>Apiales</taxon>
        <taxon>Apiaceae</taxon>
        <taxon>Apioideae</taxon>
        <taxon>Scandiceae</taxon>
        <taxon>Daucinae</taxon>
        <taxon>Daucus</taxon>
        <taxon>Daucus sect. Daucus</taxon>
    </lineage>
</organism>
<gene>
    <name evidence="1" type="ORF">DCAR_0415205</name>
</gene>
<evidence type="ECO:0000313" key="1">
    <source>
        <dbReference type="EMBL" id="WOG95876.1"/>
    </source>
</evidence>
<reference evidence="1" key="1">
    <citation type="journal article" date="2016" name="Nat. Genet.">
        <title>A high-quality carrot genome assembly provides new insights into carotenoid accumulation and asterid genome evolution.</title>
        <authorList>
            <person name="Iorizzo M."/>
            <person name="Ellison S."/>
            <person name="Senalik D."/>
            <person name="Zeng P."/>
            <person name="Satapoomin P."/>
            <person name="Huang J."/>
            <person name="Bowman M."/>
            <person name="Iovene M."/>
            <person name="Sanseverino W."/>
            <person name="Cavagnaro P."/>
            <person name="Yildiz M."/>
            <person name="Macko-Podgorni A."/>
            <person name="Moranska E."/>
            <person name="Grzebelus E."/>
            <person name="Grzebelus D."/>
            <person name="Ashrafi H."/>
            <person name="Zheng Z."/>
            <person name="Cheng S."/>
            <person name="Spooner D."/>
            <person name="Van Deynze A."/>
            <person name="Simon P."/>
        </authorList>
    </citation>
    <scope>NUCLEOTIDE SEQUENCE</scope>
    <source>
        <tissue evidence="1">Leaf</tissue>
    </source>
</reference>
<name>A0AAF0WVV8_DAUCS</name>
<evidence type="ECO:0008006" key="3">
    <source>
        <dbReference type="Google" id="ProtNLM"/>
    </source>
</evidence>
<accession>A0AAF0WVV8</accession>
<proteinExistence type="predicted"/>
<reference evidence="1" key="2">
    <citation type="submission" date="2022-03" db="EMBL/GenBank/DDBJ databases">
        <title>Draft title - Genomic analysis of global carrot germplasm unveils the trajectory of domestication and the origin of high carotenoid orange carrot.</title>
        <authorList>
            <person name="Iorizzo M."/>
            <person name="Ellison S."/>
            <person name="Senalik D."/>
            <person name="Macko-Podgorni A."/>
            <person name="Grzebelus D."/>
            <person name="Bostan H."/>
            <person name="Rolling W."/>
            <person name="Curaba J."/>
            <person name="Simon P."/>
        </authorList>
    </citation>
    <scope>NUCLEOTIDE SEQUENCE</scope>
    <source>
        <tissue evidence="1">Leaf</tissue>
    </source>
</reference>
<dbReference type="AlphaFoldDB" id="A0AAF0WVV8"/>
<dbReference type="EMBL" id="CP093346">
    <property type="protein sequence ID" value="WOG95876.1"/>
    <property type="molecule type" value="Genomic_DNA"/>
</dbReference>
<evidence type="ECO:0000313" key="2">
    <source>
        <dbReference type="Proteomes" id="UP000077755"/>
    </source>
</evidence>